<evidence type="ECO:0000259" key="1">
    <source>
        <dbReference type="PROSITE" id="PS50003"/>
    </source>
</evidence>
<dbReference type="CDD" id="cd00821">
    <property type="entry name" value="PH"/>
    <property type="match status" value="1"/>
</dbReference>
<protein>
    <recommendedName>
        <fullName evidence="1">PH domain-containing protein</fullName>
    </recommendedName>
</protein>
<dbReference type="HOGENOM" id="CLU_641635_0_0_1"/>
<reference evidence="2" key="2">
    <citation type="submission" date="2024-10" db="UniProtKB">
        <authorList>
            <consortium name="EnsemblProtists"/>
        </authorList>
    </citation>
    <scope>IDENTIFICATION</scope>
</reference>
<accession>A0A0D3IZX8</accession>
<keyword evidence="3" id="KW-1185">Reference proteome</keyword>
<proteinExistence type="predicted"/>
<dbReference type="InterPro" id="IPR011993">
    <property type="entry name" value="PH-like_dom_sf"/>
</dbReference>
<dbReference type="PROSITE" id="PS50003">
    <property type="entry name" value="PH_DOMAIN"/>
    <property type="match status" value="1"/>
</dbReference>
<organism evidence="2 3">
    <name type="scientific">Emiliania huxleyi (strain CCMP1516)</name>
    <dbReference type="NCBI Taxonomy" id="280463"/>
    <lineage>
        <taxon>Eukaryota</taxon>
        <taxon>Haptista</taxon>
        <taxon>Haptophyta</taxon>
        <taxon>Prymnesiophyceae</taxon>
        <taxon>Isochrysidales</taxon>
        <taxon>Noelaerhabdaceae</taxon>
        <taxon>Emiliania</taxon>
    </lineage>
</organism>
<dbReference type="GeneID" id="17262973"/>
<sequence length="428" mass="46944">MSAPTPAAKAGFGSHLLSGYLHKKSKAGQGVWQKRFFILDTRSLTYTHGGKVRSYQLEDFRDALTTGRPEAGEFVVVFSSSDRLSDVFPEKRLHLRVQSGGADGAREWANAMAAARRQWEMYRTLGRAMGAEVGGASVQADGADGEPGLGPGLGPGPGADFEEMVRRQLRKKANAVLVRKKAEVIDWYRALVSQLEGLCLPLECEKAETRGERLAETWGERLAIPRKGGGLHFGEPERREAAAAYARLGVLYEFVSLSSQLAERAEACRRLAADLPPDKVMDKYKQLQRQALALAAHFEEELPSLRERFAAAYLPDTAAASLEGLHRALPSLLDAVVRLCDEEYDAWCAESTEARKRFRTPRVYALHGTALELADELARHPAVPLADARLNGDAAEAQLHVLRERHAQLALSTGAANRALLRQVDEAV</sequence>
<dbReference type="PaxDb" id="2903-EOD16813"/>
<name>A0A0D3IZX8_EMIH1</name>
<dbReference type="SUPFAM" id="SSF50729">
    <property type="entry name" value="PH domain-like"/>
    <property type="match status" value="1"/>
</dbReference>
<dbReference type="InterPro" id="IPR001849">
    <property type="entry name" value="PH_domain"/>
</dbReference>
<dbReference type="RefSeq" id="XP_005769242.1">
    <property type="nucleotide sequence ID" value="XM_005769185.1"/>
</dbReference>
<dbReference type="KEGG" id="ehx:EMIHUDRAFT_210380"/>
<dbReference type="Proteomes" id="UP000013827">
    <property type="component" value="Unassembled WGS sequence"/>
</dbReference>
<dbReference type="Gene3D" id="2.30.29.30">
    <property type="entry name" value="Pleckstrin-homology domain (PH domain)/Phosphotyrosine-binding domain (PTB)"/>
    <property type="match status" value="1"/>
</dbReference>
<reference evidence="3" key="1">
    <citation type="journal article" date="2013" name="Nature">
        <title>Pan genome of the phytoplankton Emiliania underpins its global distribution.</title>
        <authorList>
            <person name="Read B.A."/>
            <person name="Kegel J."/>
            <person name="Klute M.J."/>
            <person name="Kuo A."/>
            <person name="Lefebvre S.C."/>
            <person name="Maumus F."/>
            <person name="Mayer C."/>
            <person name="Miller J."/>
            <person name="Monier A."/>
            <person name="Salamov A."/>
            <person name="Young J."/>
            <person name="Aguilar M."/>
            <person name="Claverie J.M."/>
            <person name="Frickenhaus S."/>
            <person name="Gonzalez K."/>
            <person name="Herman E.K."/>
            <person name="Lin Y.C."/>
            <person name="Napier J."/>
            <person name="Ogata H."/>
            <person name="Sarno A.F."/>
            <person name="Shmutz J."/>
            <person name="Schroeder D."/>
            <person name="de Vargas C."/>
            <person name="Verret F."/>
            <person name="von Dassow P."/>
            <person name="Valentin K."/>
            <person name="Van de Peer Y."/>
            <person name="Wheeler G."/>
            <person name="Dacks J.B."/>
            <person name="Delwiche C.F."/>
            <person name="Dyhrman S.T."/>
            <person name="Glockner G."/>
            <person name="John U."/>
            <person name="Richards T."/>
            <person name="Worden A.Z."/>
            <person name="Zhang X."/>
            <person name="Grigoriev I.V."/>
            <person name="Allen A.E."/>
            <person name="Bidle K."/>
            <person name="Borodovsky M."/>
            <person name="Bowler C."/>
            <person name="Brownlee C."/>
            <person name="Cock J.M."/>
            <person name="Elias M."/>
            <person name="Gladyshev V.N."/>
            <person name="Groth M."/>
            <person name="Guda C."/>
            <person name="Hadaegh A."/>
            <person name="Iglesias-Rodriguez M.D."/>
            <person name="Jenkins J."/>
            <person name="Jones B.M."/>
            <person name="Lawson T."/>
            <person name="Leese F."/>
            <person name="Lindquist E."/>
            <person name="Lobanov A."/>
            <person name="Lomsadze A."/>
            <person name="Malik S.B."/>
            <person name="Marsh M.E."/>
            <person name="Mackinder L."/>
            <person name="Mock T."/>
            <person name="Mueller-Roeber B."/>
            <person name="Pagarete A."/>
            <person name="Parker M."/>
            <person name="Probert I."/>
            <person name="Quesneville H."/>
            <person name="Raines C."/>
            <person name="Rensing S.A."/>
            <person name="Riano-Pachon D.M."/>
            <person name="Richier S."/>
            <person name="Rokitta S."/>
            <person name="Shiraiwa Y."/>
            <person name="Soanes D.M."/>
            <person name="van der Giezen M."/>
            <person name="Wahlund T.M."/>
            <person name="Williams B."/>
            <person name="Wilson W."/>
            <person name="Wolfe G."/>
            <person name="Wurch L.L."/>
        </authorList>
    </citation>
    <scope>NUCLEOTIDE SEQUENCE</scope>
</reference>
<dbReference type="OMA" id="WCAESTE"/>
<evidence type="ECO:0000313" key="3">
    <source>
        <dbReference type="Proteomes" id="UP000013827"/>
    </source>
</evidence>
<dbReference type="EnsemblProtists" id="EOD16813">
    <property type="protein sequence ID" value="EOD16813"/>
    <property type="gene ID" value="EMIHUDRAFT_210380"/>
</dbReference>
<evidence type="ECO:0000313" key="2">
    <source>
        <dbReference type="EnsemblProtists" id="EOD16813"/>
    </source>
</evidence>
<dbReference type="AlphaFoldDB" id="A0A0D3IZX8"/>
<feature type="domain" description="PH" evidence="1">
    <location>
        <begin position="14"/>
        <end position="117"/>
    </location>
</feature>